<dbReference type="EMBL" id="JYIX01000039">
    <property type="protein sequence ID" value="KJL31231.1"/>
    <property type="molecule type" value="Genomic_DNA"/>
</dbReference>
<dbReference type="InterPro" id="IPR009057">
    <property type="entry name" value="Homeodomain-like_sf"/>
</dbReference>
<dbReference type="AlphaFoldDB" id="A0A0F0LI80"/>
<feature type="region of interest" description="Disordered" evidence="3">
    <location>
        <begin position="212"/>
        <end position="233"/>
    </location>
</feature>
<dbReference type="PATRIC" id="fig|582680.6.peg.3434"/>
<dbReference type="SUPFAM" id="SSF48498">
    <property type="entry name" value="Tetracyclin repressor-like, C-terminal domain"/>
    <property type="match status" value="1"/>
</dbReference>
<keyword evidence="6" id="KW-1185">Reference proteome</keyword>
<keyword evidence="1 2" id="KW-0238">DNA-binding</keyword>
<dbReference type="GO" id="GO:0003700">
    <property type="term" value="F:DNA-binding transcription factor activity"/>
    <property type="evidence" value="ECO:0007669"/>
    <property type="project" value="TreeGrafter"/>
</dbReference>
<sequence length="233" mass="25333">MVVSVTRATTPETDKSAETDKRIARGETRRAAILAAATREFGRKGYESARVADIARAAGVTDAGLLHHFATKTDLFMAVVERREEAYQSIRVPAPSVRALFDDFIAAVATAAEEPDLLRFRVMLTGASRIAGHPVEGRAQRTLETALDTLVPFVADRIAAGEIRADQDPQQLVLELLALNEGIRDQWSTLPDRIDYAATFRTAADALYDRARTHRPGGDAPPAEPTGPVESQL</sequence>
<feature type="domain" description="HTH tetR-type" evidence="4">
    <location>
        <begin position="27"/>
        <end position="87"/>
    </location>
</feature>
<evidence type="ECO:0000313" key="5">
    <source>
        <dbReference type="EMBL" id="KJL31231.1"/>
    </source>
</evidence>
<dbReference type="InterPro" id="IPR036271">
    <property type="entry name" value="Tet_transcr_reg_TetR-rel_C_sf"/>
</dbReference>
<dbReference type="GO" id="GO:0000976">
    <property type="term" value="F:transcription cis-regulatory region binding"/>
    <property type="evidence" value="ECO:0007669"/>
    <property type="project" value="TreeGrafter"/>
</dbReference>
<reference evidence="5 6" key="1">
    <citation type="submission" date="2015-02" db="EMBL/GenBank/DDBJ databases">
        <title>Draft genome sequences of ten Microbacterium spp. with emphasis on heavy metal contaminated environments.</title>
        <authorList>
            <person name="Corretto E."/>
        </authorList>
    </citation>
    <scope>NUCLEOTIDE SEQUENCE [LARGE SCALE GENOMIC DNA]</scope>
    <source>
        <strain evidence="5 6">ARN176</strain>
    </source>
</reference>
<comment type="caution">
    <text evidence="5">The sequence shown here is derived from an EMBL/GenBank/DDBJ whole genome shotgun (WGS) entry which is preliminary data.</text>
</comment>
<evidence type="ECO:0000313" key="6">
    <source>
        <dbReference type="Proteomes" id="UP000033740"/>
    </source>
</evidence>
<dbReference type="PANTHER" id="PTHR30055">
    <property type="entry name" value="HTH-TYPE TRANSCRIPTIONAL REGULATOR RUTR"/>
    <property type="match status" value="1"/>
</dbReference>
<dbReference type="Proteomes" id="UP000033740">
    <property type="component" value="Unassembled WGS sequence"/>
</dbReference>
<evidence type="ECO:0000256" key="1">
    <source>
        <dbReference type="ARBA" id="ARBA00023125"/>
    </source>
</evidence>
<dbReference type="STRING" id="582680.RS86_03347"/>
<feature type="compositionally biased region" description="Polar residues" evidence="3">
    <location>
        <begin position="1"/>
        <end position="11"/>
    </location>
</feature>
<dbReference type="InterPro" id="IPR001647">
    <property type="entry name" value="HTH_TetR"/>
</dbReference>
<feature type="region of interest" description="Disordered" evidence="3">
    <location>
        <begin position="1"/>
        <end position="21"/>
    </location>
</feature>
<proteinExistence type="predicted"/>
<protein>
    <submittedName>
        <fullName evidence="5">HTH-type transcriptional regulator AcrR</fullName>
    </submittedName>
</protein>
<dbReference type="InterPro" id="IPR050109">
    <property type="entry name" value="HTH-type_TetR-like_transc_reg"/>
</dbReference>
<dbReference type="Gene3D" id="1.10.357.10">
    <property type="entry name" value="Tetracycline Repressor, domain 2"/>
    <property type="match status" value="1"/>
</dbReference>
<evidence type="ECO:0000256" key="3">
    <source>
        <dbReference type="SAM" id="MobiDB-lite"/>
    </source>
</evidence>
<evidence type="ECO:0000259" key="4">
    <source>
        <dbReference type="PROSITE" id="PS50977"/>
    </source>
</evidence>
<dbReference type="PROSITE" id="PS50977">
    <property type="entry name" value="HTH_TETR_2"/>
    <property type="match status" value="1"/>
</dbReference>
<dbReference type="PANTHER" id="PTHR30055:SF146">
    <property type="entry name" value="HTH-TYPE TRANSCRIPTIONAL DUAL REGULATOR CECR"/>
    <property type="match status" value="1"/>
</dbReference>
<feature type="compositionally biased region" description="Basic and acidic residues" evidence="3">
    <location>
        <begin position="12"/>
        <end position="21"/>
    </location>
</feature>
<gene>
    <name evidence="5" type="primary">acrR_2</name>
    <name evidence="5" type="ORF">RS86_03347</name>
</gene>
<dbReference type="Pfam" id="PF00440">
    <property type="entry name" value="TetR_N"/>
    <property type="match status" value="1"/>
</dbReference>
<accession>A0A0F0LI80</accession>
<evidence type="ECO:0000256" key="2">
    <source>
        <dbReference type="PROSITE-ProRule" id="PRU00335"/>
    </source>
</evidence>
<dbReference type="SUPFAM" id="SSF46689">
    <property type="entry name" value="Homeodomain-like"/>
    <property type="match status" value="1"/>
</dbReference>
<name>A0A0F0LI80_9MICO</name>
<dbReference type="PRINTS" id="PR00455">
    <property type="entry name" value="HTHTETR"/>
</dbReference>
<feature type="DNA-binding region" description="H-T-H motif" evidence="2">
    <location>
        <begin position="50"/>
        <end position="69"/>
    </location>
</feature>
<organism evidence="5 6">
    <name type="scientific">Microbacterium azadirachtae</name>
    <dbReference type="NCBI Taxonomy" id="582680"/>
    <lineage>
        <taxon>Bacteria</taxon>
        <taxon>Bacillati</taxon>
        <taxon>Actinomycetota</taxon>
        <taxon>Actinomycetes</taxon>
        <taxon>Micrococcales</taxon>
        <taxon>Microbacteriaceae</taxon>
        <taxon>Microbacterium</taxon>
    </lineage>
</organism>